<organism evidence="1 2">
    <name type="scientific">Pycnococcus provasolii</name>
    <dbReference type="NCBI Taxonomy" id="41880"/>
    <lineage>
        <taxon>Eukaryota</taxon>
        <taxon>Viridiplantae</taxon>
        <taxon>Chlorophyta</taxon>
        <taxon>Pseudoscourfieldiophyceae</taxon>
        <taxon>Pseudoscourfieldiales</taxon>
        <taxon>Pycnococcaceae</taxon>
        <taxon>Pycnococcus</taxon>
    </lineage>
</organism>
<keyword evidence="2" id="KW-1185">Reference proteome</keyword>
<accession>A0A830HDM3</accession>
<evidence type="ECO:0000313" key="2">
    <source>
        <dbReference type="Proteomes" id="UP000660262"/>
    </source>
</evidence>
<sequence length="209" mass="22681">MATPPPLLPARKSVRRAFLAFDEAAKKRKEQAQDVESNVREAFDAHAKLRIAASADTRKVFVGTDDAEGCVAEVRKTFEESLAHSAASACDAVGRMIACEARRTFGACVLEVEACVASLSPDSRASQPLFETATAHRTLELLQSMDAALDDDLKRHQDVAGAAKLLALDDDVDDEKEVLIAILRCGGSVPRELQQKIADYRLCEIKAAR</sequence>
<dbReference type="Proteomes" id="UP000660262">
    <property type="component" value="Unassembled WGS sequence"/>
</dbReference>
<evidence type="ECO:0000313" key="1">
    <source>
        <dbReference type="EMBL" id="GHP03459.1"/>
    </source>
</evidence>
<name>A0A830HDM3_9CHLO</name>
<reference evidence="1" key="1">
    <citation type="submission" date="2020-10" db="EMBL/GenBank/DDBJ databases">
        <title>Unveiling of a novel bifunctional photoreceptor, Dualchrome1, isolated from a cosmopolitan green alga.</title>
        <authorList>
            <person name="Suzuki S."/>
            <person name="Kawachi M."/>
        </authorList>
    </citation>
    <scope>NUCLEOTIDE SEQUENCE</scope>
    <source>
        <strain evidence="1">NIES 2893</strain>
    </source>
</reference>
<comment type="caution">
    <text evidence="1">The sequence shown here is derived from an EMBL/GenBank/DDBJ whole genome shotgun (WGS) entry which is preliminary data.</text>
</comment>
<dbReference type="EMBL" id="BNJQ01000005">
    <property type="protein sequence ID" value="GHP03459.1"/>
    <property type="molecule type" value="Genomic_DNA"/>
</dbReference>
<proteinExistence type="predicted"/>
<protein>
    <submittedName>
        <fullName evidence="1">Uncharacterized protein</fullName>
    </submittedName>
</protein>
<gene>
    <name evidence="1" type="ORF">PPROV_000221400</name>
</gene>
<dbReference type="AlphaFoldDB" id="A0A830HDM3"/>